<sequence>VDVALTQDEEIITVYFNLISVFWAEQNLVAFLCATNIGPGSYHFTPHQPFLLLGRSRDQDASAASPFSLICRHSNEDAVMQHLDRAFRILPVGFVVRFFNHKRTVPFLAMNADVGSPQMTSFETSDGHILEAEYLIPPEIKAMAVLSHPHPLYGGEMRNNVVQSLFECLPQASIGALRYNFRGVGQSEGIHGQGKSETIDASDAFTRASQLAEGIPIISVGYSFGADVSLSVEHSNLAAWVGVASPLALLEPEQMPAGHDDRPTLLLVPQHDQYRSPEEATSICRPWVATSLLVIDGGDHFLMGRTGPVSDATAAFISEVVAS</sequence>
<dbReference type="PANTHER" id="PTHR42103">
    <property type="entry name" value="ALPHA/BETA-HYDROLASES SUPERFAMILY PROTEIN"/>
    <property type="match status" value="1"/>
</dbReference>
<dbReference type="InterPro" id="IPR029058">
    <property type="entry name" value="AB_hydrolase_fold"/>
</dbReference>
<gene>
    <name evidence="1" type="ORF">METZ01_LOCUS38342</name>
</gene>
<evidence type="ECO:0008006" key="2">
    <source>
        <dbReference type="Google" id="ProtNLM"/>
    </source>
</evidence>
<dbReference type="EMBL" id="UINC01001638">
    <property type="protein sequence ID" value="SUZ85488.1"/>
    <property type="molecule type" value="Genomic_DNA"/>
</dbReference>
<organism evidence="1">
    <name type="scientific">marine metagenome</name>
    <dbReference type="NCBI Taxonomy" id="408172"/>
    <lineage>
        <taxon>unclassified sequences</taxon>
        <taxon>metagenomes</taxon>
        <taxon>ecological metagenomes</taxon>
    </lineage>
</organism>
<dbReference type="Gene3D" id="3.40.50.1820">
    <property type="entry name" value="alpha/beta hydrolase"/>
    <property type="match status" value="1"/>
</dbReference>
<reference evidence="1" key="1">
    <citation type="submission" date="2018-05" db="EMBL/GenBank/DDBJ databases">
        <authorList>
            <person name="Lanie J.A."/>
            <person name="Ng W.-L."/>
            <person name="Kazmierczak K.M."/>
            <person name="Andrzejewski T.M."/>
            <person name="Davidsen T.M."/>
            <person name="Wayne K.J."/>
            <person name="Tettelin H."/>
            <person name="Glass J.I."/>
            <person name="Rusch D."/>
            <person name="Podicherti R."/>
            <person name="Tsui H.-C.T."/>
            <person name="Winkler M.E."/>
        </authorList>
    </citation>
    <scope>NUCLEOTIDE SEQUENCE</scope>
</reference>
<dbReference type="PANTHER" id="PTHR42103:SF2">
    <property type="entry name" value="AB HYDROLASE-1 DOMAIN-CONTAINING PROTEIN"/>
    <property type="match status" value="1"/>
</dbReference>
<evidence type="ECO:0000313" key="1">
    <source>
        <dbReference type="EMBL" id="SUZ85488.1"/>
    </source>
</evidence>
<dbReference type="SUPFAM" id="SSF53474">
    <property type="entry name" value="alpha/beta-Hydrolases"/>
    <property type="match status" value="1"/>
</dbReference>
<feature type="non-terminal residue" evidence="1">
    <location>
        <position position="1"/>
    </location>
</feature>
<accession>A0A381R3S7</accession>
<proteinExistence type="predicted"/>
<dbReference type="AlphaFoldDB" id="A0A381R3S7"/>
<name>A0A381R3S7_9ZZZZ</name>
<protein>
    <recommendedName>
        <fullName evidence="2">Serine aminopeptidase S33 domain-containing protein</fullName>
    </recommendedName>
</protein>